<dbReference type="AlphaFoldDB" id="A0A3P7ICD0"/>
<keyword evidence="3" id="KW-1185">Reference proteome</keyword>
<dbReference type="EMBL" id="UYYB01000852">
    <property type="protein sequence ID" value="VDM65503.1"/>
    <property type="molecule type" value="Genomic_DNA"/>
</dbReference>
<reference evidence="2 3" key="1">
    <citation type="submission" date="2018-11" db="EMBL/GenBank/DDBJ databases">
        <authorList>
            <consortium name="Pathogen Informatics"/>
        </authorList>
    </citation>
    <scope>NUCLEOTIDE SEQUENCE [LARGE SCALE GENOMIC DNA]</scope>
</reference>
<name>A0A3P7ICD0_STRVU</name>
<evidence type="ECO:0000313" key="2">
    <source>
        <dbReference type="EMBL" id="VDM65503.1"/>
    </source>
</evidence>
<dbReference type="Proteomes" id="UP000270094">
    <property type="component" value="Unassembled WGS sequence"/>
</dbReference>
<gene>
    <name evidence="2" type="ORF">SVUK_LOCUS501</name>
</gene>
<sequence>MLPSFIHAFEDKATRRLTIPLYYVLSNLITFIHLSRLCCRILKAIPLQSLQFCKLSMIFLWLYFRMMR</sequence>
<keyword evidence="1" id="KW-0812">Transmembrane</keyword>
<evidence type="ECO:0000313" key="3">
    <source>
        <dbReference type="Proteomes" id="UP000270094"/>
    </source>
</evidence>
<keyword evidence="1" id="KW-0472">Membrane</keyword>
<organism evidence="2 3">
    <name type="scientific">Strongylus vulgaris</name>
    <name type="common">Blood worm</name>
    <dbReference type="NCBI Taxonomy" id="40348"/>
    <lineage>
        <taxon>Eukaryota</taxon>
        <taxon>Metazoa</taxon>
        <taxon>Ecdysozoa</taxon>
        <taxon>Nematoda</taxon>
        <taxon>Chromadorea</taxon>
        <taxon>Rhabditida</taxon>
        <taxon>Rhabditina</taxon>
        <taxon>Rhabditomorpha</taxon>
        <taxon>Strongyloidea</taxon>
        <taxon>Strongylidae</taxon>
        <taxon>Strongylus</taxon>
    </lineage>
</organism>
<keyword evidence="1" id="KW-1133">Transmembrane helix</keyword>
<feature type="transmembrane region" description="Helical" evidence="1">
    <location>
        <begin position="45"/>
        <end position="64"/>
    </location>
</feature>
<accession>A0A3P7ICD0</accession>
<feature type="transmembrane region" description="Helical" evidence="1">
    <location>
        <begin position="20"/>
        <end position="38"/>
    </location>
</feature>
<evidence type="ECO:0000256" key="1">
    <source>
        <dbReference type="SAM" id="Phobius"/>
    </source>
</evidence>
<proteinExistence type="predicted"/>
<protein>
    <submittedName>
        <fullName evidence="2">Uncharacterized protein</fullName>
    </submittedName>
</protein>